<reference evidence="2" key="1">
    <citation type="submission" date="2020-08" db="EMBL/GenBank/DDBJ databases">
        <authorList>
            <person name="Uke A."/>
            <person name="Chhe C."/>
            <person name="Baramee S."/>
            <person name="Kosugi A."/>
        </authorList>
    </citation>
    <scope>NUCLEOTIDE SEQUENCE</scope>
    <source>
        <strain evidence="2">DA-C8</strain>
    </source>
</reference>
<accession>A0A916Q9S1</accession>
<feature type="compositionally biased region" description="Basic residues" evidence="1">
    <location>
        <begin position="47"/>
        <end position="58"/>
    </location>
</feature>
<dbReference type="Proteomes" id="UP000654993">
    <property type="component" value="Unassembled WGS sequence"/>
</dbReference>
<evidence type="ECO:0008006" key="4">
    <source>
        <dbReference type="Google" id="ProtNLM"/>
    </source>
</evidence>
<keyword evidence="3" id="KW-1185">Reference proteome</keyword>
<proteinExistence type="predicted"/>
<name>A0A916Q9S1_9BACL</name>
<sequence>MKTYQDERSMRIVGQAWEIRRKLQIALKEAPQAKLRDWLNRYSKPQHTQRRKQPRGRS</sequence>
<protein>
    <recommendedName>
        <fullName evidence="4">Z-ring formation inhibitor MciZ</fullName>
    </recommendedName>
</protein>
<evidence type="ECO:0000256" key="1">
    <source>
        <dbReference type="SAM" id="MobiDB-lite"/>
    </source>
</evidence>
<organism evidence="2 3">
    <name type="scientific">Insulibacter thermoxylanivorax</name>
    <dbReference type="NCBI Taxonomy" id="2749268"/>
    <lineage>
        <taxon>Bacteria</taxon>
        <taxon>Bacillati</taxon>
        <taxon>Bacillota</taxon>
        <taxon>Bacilli</taxon>
        <taxon>Bacillales</taxon>
        <taxon>Paenibacillaceae</taxon>
        <taxon>Insulibacter</taxon>
    </lineage>
</organism>
<comment type="caution">
    <text evidence="2">The sequence shown here is derived from an EMBL/GenBank/DDBJ whole genome shotgun (WGS) entry which is preliminary data.</text>
</comment>
<dbReference type="Pfam" id="PF13072">
    <property type="entry name" value="MciZ"/>
    <property type="match status" value="1"/>
</dbReference>
<dbReference type="InterPro" id="IPR025177">
    <property type="entry name" value="MciZ"/>
</dbReference>
<gene>
    <name evidence="2" type="ORF">PRECH8_01080</name>
</gene>
<reference evidence="2" key="2">
    <citation type="journal article" date="2021" name="Data Brief">
        <title>Draft genome sequence data of the facultative, thermophilic, xylanolytic bacterium Paenibacillus sp. strain DA-C8.</title>
        <authorList>
            <person name="Chhe C."/>
            <person name="Uke A."/>
            <person name="Baramee S."/>
            <person name="Ungkulpasvich U."/>
            <person name="Tachaapaikoon C."/>
            <person name="Pason P."/>
            <person name="Waeonukul R."/>
            <person name="Ratanakhanokchai K."/>
            <person name="Kosugi A."/>
        </authorList>
    </citation>
    <scope>NUCLEOTIDE SEQUENCE</scope>
    <source>
        <strain evidence="2">DA-C8</strain>
    </source>
</reference>
<evidence type="ECO:0000313" key="3">
    <source>
        <dbReference type="Proteomes" id="UP000654993"/>
    </source>
</evidence>
<dbReference type="EMBL" id="BMAQ01000001">
    <property type="protein sequence ID" value="GFR36812.1"/>
    <property type="molecule type" value="Genomic_DNA"/>
</dbReference>
<feature type="region of interest" description="Disordered" evidence="1">
    <location>
        <begin position="38"/>
        <end position="58"/>
    </location>
</feature>
<dbReference type="AlphaFoldDB" id="A0A916Q9S1"/>
<evidence type="ECO:0000313" key="2">
    <source>
        <dbReference type="EMBL" id="GFR36812.1"/>
    </source>
</evidence>